<reference evidence="2" key="3">
    <citation type="submission" date="2015-06" db="UniProtKB">
        <authorList>
            <consortium name="EnsemblProtists"/>
        </authorList>
    </citation>
    <scope>IDENTIFICATION</scope>
</reference>
<evidence type="ECO:0000313" key="2">
    <source>
        <dbReference type="EnsemblProtists" id="EKX37451"/>
    </source>
</evidence>
<evidence type="ECO:0000313" key="1">
    <source>
        <dbReference type="EMBL" id="EKX37451.1"/>
    </source>
</evidence>
<gene>
    <name evidence="1" type="ORF">GUITHDRAFT_165479</name>
</gene>
<dbReference type="GeneID" id="17294211"/>
<reference evidence="3" key="2">
    <citation type="submission" date="2012-11" db="EMBL/GenBank/DDBJ databases">
        <authorList>
            <person name="Kuo A."/>
            <person name="Curtis B.A."/>
            <person name="Tanifuji G."/>
            <person name="Burki F."/>
            <person name="Gruber A."/>
            <person name="Irimia M."/>
            <person name="Maruyama S."/>
            <person name="Arias M.C."/>
            <person name="Ball S.G."/>
            <person name="Gile G.H."/>
            <person name="Hirakawa Y."/>
            <person name="Hopkins J.F."/>
            <person name="Rensing S.A."/>
            <person name="Schmutz J."/>
            <person name="Symeonidi A."/>
            <person name="Elias M."/>
            <person name="Eveleigh R.J."/>
            <person name="Herman E.K."/>
            <person name="Klute M.J."/>
            <person name="Nakayama T."/>
            <person name="Obornik M."/>
            <person name="Reyes-Prieto A."/>
            <person name="Armbrust E.V."/>
            <person name="Aves S.J."/>
            <person name="Beiko R.G."/>
            <person name="Coutinho P."/>
            <person name="Dacks J.B."/>
            <person name="Durnford D.G."/>
            <person name="Fast N.M."/>
            <person name="Green B.R."/>
            <person name="Grisdale C."/>
            <person name="Hempe F."/>
            <person name="Henrissat B."/>
            <person name="Hoppner M.P."/>
            <person name="Ishida K.-I."/>
            <person name="Kim E."/>
            <person name="Koreny L."/>
            <person name="Kroth P.G."/>
            <person name="Liu Y."/>
            <person name="Malik S.-B."/>
            <person name="Maier U.G."/>
            <person name="McRose D."/>
            <person name="Mock T."/>
            <person name="Neilson J.A."/>
            <person name="Onodera N.T."/>
            <person name="Poole A.M."/>
            <person name="Pritham E.J."/>
            <person name="Richards T.A."/>
            <person name="Rocap G."/>
            <person name="Roy S.W."/>
            <person name="Sarai C."/>
            <person name="Schaack S."/>
            <person name="Shirato S."/>
            <person name="Slamovits C.H."/>
            <person name="Spencer D.F."/>
            <person name="Suzuki S."/>
            <person name="Worden A.Z."/>
            <person name="Zauner S."/>
            <person name="Barry K."/>
            <person name="Bell C."/>
            <person name="Bharti A.K."/>
            <person name="Crow J.A."/>
            <person name="Grimwood J."/>
            <person name="Kramer R."/>
            <person name="Lindquist E."/>
            <person name="Lucas S."/>
            <person name="Salamov A."/>
            <person name="McFadden G.I."/>
            <person name="Lane C.E."/>
            <person name="Keeling P.J."/>
            <person name="Gray M.W."/>
            <person name="Grigoriev I.V."/>
            <person name="Archibald J.M."/>
        </authorList>
    </citation>
    <scope>NUCLEOTIDE SEQUENCE</scope>
    <source>
        <strain evidence="3">CCMP2712</strain>
    </source>
</reference>
<protein>
    <submittedName>
        <fullName evidence="1 2">Uncharacterized protein</fullName>
    </submittedName>
</protein>
<dbReference type="EnsemblProtists" id="EKX37451">
    <property type="protein sequence ID" value="EKX37451"/>
    <property type="gene ID" value="GUITHDRAFT_165479"/>
</dbReference>
<dbReference type="HOGENOM" id="CLU_1573628_0_0_1"/>
<dbReference type="KEGG" id="gtt:GUITHDRAFT_165479"/>
<sequence>MLNTIAMTNGKPPLPPPAVAFLCDVSEEQVKSPGPDGPIVTSDQLVSCFSKMIPAKDTPEIFEEKVISQVRDAIKRRKHSNAVMPELKPKLEALHAKTGGSPDKLYAWFLDLLPADNKDGFPKEAFMAMIMRCPPDAGEIPLKNFIAGIEGNMDESDTVEKLAPIIDKHM</sequence>
<dbReference type="RefSeq" id="XP_005824431.1">
    <property type="nucleotide sequence ID" value="XM_005824374.1"/>
</dbReference>
<dbReference type="PaxDb" id="55529-EKX37451"/>
<reference evidence="1 3" key="1">
    <citation type="journal article" date="2012" name="Nature">
        <title>Algal genomes reveal evolutionary mosaicism and the fate of nucleomorphs.</title>
        <authorList>
            <consortium name="DOE Joint Genome Institute"/>
            <person name="Curtis B.A."/>
            <person name="Tanifuji G."/>
            <person name="Burki F."/>
            <person name="Gruber A."/>
            <person name="Irimia M."/>
            <person name="Maruyama S."/>
            <person name="Arias M.C."/>
            <person name="Ball S.G."/>
            <person name="Gile G.H."/>
            <person name="Hirakawa Y."/>
            <person name="Hopkins J.F."/>
            <person name="Kuo A."/>
            <person name="Rensing S.A."/>
            <person name="Schmutz J."/>
            <person name="Symeonidi A."/>
            <person name="Elias M."/>
            <person name="Eveleigh R.J."/>
            <person name="Herman E.K."/>
            <person name="Klute M.J."/>
            <person name="Nakayama T."/>
            <person name="Obornik M."/>
            <person name="Reyes-Prieto A."/>
            <person name="Armbrust E.V."/>
            <person name="Aves S.J."/>
            <person name="Beiko R.G."/>
            <person name="Coutinho P."/>
            <person name="Dacks J.B."/>
            <person name="Durnford D.G."/>
            <person name="Fast N.M."/>
            <person name="Green B.R."/>
            <person name="Grisdale C.J."/>
            <person name="Hempel F."/>
            <person name="Henrissat B."/>
            <person name="Hoppner M.P."/>
            <person name="Ishida K."/>
            <person name="Kim E."/>
            <person name="Koreny L."/>
            <person name="Kroth P.G."/>
            <person name="Liu Y."/>
            <person name="Malik S.B."/>
            <person name="Maier U.G."/>
            <person name="McRose D."/>
            <person name="Mock T."/>
            <person name="Neilson J.A."/>
            <person name="Onodera N.T."/>
            <person name="Poole A.M."/>
            <person name="Pritham E.J."/>
            <person name="Richards T.A."/>
            <person name="Rocap G."/>
            <person name="Roy S.W."/>
            <person name="Sarai C."/>
            <person name="Schaack S."/>
            <person name="Shirato S."/>
            <person name="Slamovits C.H."/>
            <person name="Spencer D.F."/>
            <person name="Suzuki S."/>
            <person name="Worden A.Z."/>
            <person name="Zauner S."/>
            <person name="Barry K."/>
            <person name="Bell C."/>
            <person name="Bharti A.K."/>
            <person name="Crow J.A."/>
            <person name="Grimwood J."/>
            <person name="Kramer R."/>
            <person name="Lindquist E."/>
            <person name="Lucas S."/>
            <person name="Salamov A."/>
            <person name="McFadden G.I."/>
            <person name="Lane C.E."/>
            <person name="Keeling P.J."/>
            <person name="Gray M.W."/>
            <person name="Grigoriev I.V."/>
            <person name="Archibald J.M."/>
        </authorList>
    </citation>
    <scope>NUCLEOTIDE SEQUENCE</scope>
    <source>
        <strain evidence="1 3">CCMP2712</strain>
    </source>
</reference>
<name>L1IMH0_GUITC</name>
<dbReference type="AlphaFoldDB" id="L1IMH0"/>
<keyword evidence="3" id="KW-1185">Reference proteome</keyword>
<dbReference type="EMBL" id="JH993059">
    <property type="protein sequence ID" value="EKX37451.1"/>
    <property type="molecule type" value="Genomic_DNA"/>
</dbReference>
<proteinExistence type="predicted"/>
<accession>L1IMH0</accession>
<evidence type="ECO:0000313" key="3">
    <source>
        <dbReference type="Proteomes" id="UP000011087"/>
    </source>
</evidence>
<organism evidence="1">
    <name type="scientific">Guillardia theta (strain CCMP2712)</name>
    <name type="common">Cryptophyte</name>
    <dbReference type="NCBI Taxonomy" id="905079"/>
    <lineage>
        <taxon>Eukaryota</taxon>
        <taxon>Cryptophyceae</taxon>
        <taxon>Pyrenomonadales</taxon>
        <taxon>Geminigeraceae</taxon>
        <taxon>Guillardia</taxon>
    </lineage>
</organism>
<dbReference type="Proteomes" id="UP000011087">
    <property type="component" value="Unassembled WGS sequence"/>
</dbReference>